<feature type="domain" description="Flagellar hook-associated protein 2 N-terminal" evidence="6">
    <location>
        <begin position="11"/>
        <end position="107"/>
    </location>
</feature>
<dbReference type="PANTHER" id="PTHR30288:SF0">
    <property type="entry name" value="FLAGELLAR HOOK-ASSOCIATED PROTEIN 2"/>
    <property type="match status" value="1"/>
</dbReference>
<evidence type="ECO:0000259" key="7">
    <source>
        <dbReference type="Pfam" id="PF07195"/>
    </source>
</evidence>
<evidence type="ECO:0000256" key="3">
    <source>
        <dbReference type="ARBA" id="ARBA00023054"/>
    </source>
</evidence>
<evidence type="ECO:0000256" key="2">
    <source>
        <dbReference type="ARBA" id="ARBA00011255"/>
    </source>
</evidence>
<comment type="caution">
    <text evidence="8">The sequence shown here is derived from an EMBL/GenBank/DDBJ whole genome shotgun (WGS) entry which is preliminary data.</text>
</comment>
<dbReference type="InterPro" id="IPR010809">
    <property type="entry name" value="FliD_C"/>
</dbReference>
<sequence length="479" mass="49162">MATISSAGIGSGLDIESLVSKLVAAERTPITQLNTRVDGLKTELSSYGKVQSALSTLRDAASRLTTPASWAGTLATSSDPTLVSVSAGSGAAIGNVSVKVEALAQSQTLVSSAAVASATTTVGQGSLTITLGKWATDGGDPPTYTGFTDKVGATPITINIGAGQDTLAGIRDAINGAGAGVTAAIVNDASGARLTLRSTTSGETNAFRIDATGGLTDLGYDPRVGITSLIQTLPAQNARALINGIEVSSETNSLKEAIDGLNITLLKTSTIPASIAVSQDKDSIKKLITDFTAAYNAVNALLREQTKYDSSSKTSGPLQGDATAVGLQNQLRNIIGGTTSLAGSIGRLAQIGLEAGSDGNLKTTDAKLNTAMSDLDSLKKLFMGLDGTNGSNDGFAQRIRSYVDGALSADGRVTSRQAGLQKLIDNNNKSIDKLEDRVASTEARLRARYSLLDTQMSKLNSLSDYVSQQMANLNSSSSS</sequence>
<evidence type="ECO:0000313" key="8">
    <source>
        <dbReference type="EMBL" id="MFG6440645.1"/>
    </source>
</evidence>
<evidence type="ECO:0000256" key="1">
    <source>
        <dbReference type="ARBA" id="ARBA00009764"/>
    </source>
</evidence>
<evidence type="ECO:0000313" key="9">
    <source>
        <dbReference type="Proteomes" id="UP001606301"/>
    </source>
</evidence>
<dbReference type="Proteomes" id="UP001606301">
    <property type="component" value="Unassembled WGS sequence"/>
</dbReference>
<dbReference type="PANTHER" id="PTHR30288">
    <property type="entry name" value="FLAGELLAR CAP/ASSEMBLY PROTEIN FLID"/>
    <property type="match status" value="1"/>
</dbReference>
<accession>A0ABW7FH46</accession>
<keyword evidence="8" id="KW-0969">Cilium</keyword>
<keyword evidence="5" id="KW-0964">Secreted</keyword>
<proteinExistence type="inferred from homology"/>
<dbReference type="Pfam" id="PF02465">
    <property type="entry name" value="FliD_N"/>
    <property type="match status" value="1"/>
</dbReference>
<evidence type="ECO:0000256" key="4">
    <source>
        <dbReference type="ARBA" id="ARBA00023143"/>
    </source>
</evidence>
<evidence type="ECO:0000256" key="5">
    <source>
        <dbReference type="RuleBase" id="RU362066"/>
    </source>
</evidence>
<comment type="function">
    <text evidence="5">Required for morphogenesis and for the elongation of the flagellar filament by facilitating polymerization of the flagellin monomers at the tip of growing filament. Forms a capping structure, which prevents flagellin subunits (transported through the central channel of the flagellum) from leaking out without polymerization at the distal end.</text>
</comment>
<dbReference type="InterPro" id="IPR003481">
    <property type="entry name" value="FliD_N"/>
</dbReference>
<keyword evidence="8" id="KW-0966">Cell projection</keyword>
<comment type="subunit">
    <text evidence="2 5">Homopentamer.</text>
</comment>
<organism evidence="8 9">
    <name type="scientific">Pelomonas margarita</name>
    <dbReference type="NCBI Taxonomy" id="3299031"/>
    <lineage>
        <taxon>Bacteria</taxon>
        <taxon>Pseudomonadati</taxon>
        <taxon>Pseudomonadota</taxon>
        <taxon>Betaproteobacteria</taxon>
        <taxon>Burkholderiales</taxon>
        <taxon>Sphaerotilaceae</taxon>
        <taxon>Roseateles</taxon>
    </lineage>
</organism>
<dbReference type="Pfam" id="PF07195">
    <property type="entry name" value="FliD_C"/>
    <property type="match status" value="1"/>
</dbReference>
<name>A0ABW7FH46_9BURK</name>
<dbReference type="EMBL" id="JBIGHW010000003">
    <property type="protein sequence ID" value="MFG6440645.1"/>
    <property type="molecule type" value="Genomic_DNA"/>
</dbReference>
<protein>
    <recommendedName>
        <fullName evidence="5">Flagellar hook-associated protein 2</fullName>
        <shortName evidence="5">HAP2</shortName>
    </recommendedName>
    <alternativeName>
        <fullName evidence="5">Flagellar cap protein</fullName>
    </alternativeName>
</protein>
<comment type="similarity">
    <text evidence="1 5">Belongs to the FliD family.</text>
</comment>
<keyword evidence="8" id="KW-0282">Flagellum</keyword>
<evidence type="ECO:0000259" key="6">
    <source>
        <dbReference type="Pfam" id="PF02465"/>
    </source>
</evidence>
<comment type="subcellular location">
    <subcellularLocation>
        <location evidence="5">Secreted</location>
    </subcellularLocation>
    <subcellularLocation>
        <location evidence="5">Bacterial flagellum</location>
    </subcellularLocation>
</comment>
<keyword evidence="3" id="KW-0175">Coiled coil</keyword>
<dbReference type="RefSeq" id="WP_394396771.1">
    <property type="nucleotide sequence ID" value="NZ_JBIGHW010000003.1"/>
</dbReference>
<gene>
    <name evidence="8" type="primary">fliD</name>
    <name evidence="8" type="ORF">ACG0Z3_08120</name>
</gene>
<keyword evidence="9" id="KW-1185">Reference proteome</keyword>
<dbReference type="InterPro" id="IPR040026">
    <property type="entry name" value="FliD"/>
</dbReference>
<feature type="domain" description="Flagellar hook-associated protein 2 C-terminal" evidence="7">
    <location>
        <begin position="235"/>
        <end position="461"/>
    </location>
</feature>
<reference evidence="8 9" key="1">
    <citation type="submission" date="2024-08" db="EMBL/GenBank/DDBJ databases">
        <authorList>
            <person name="Lu H."/>
        </authorList>
    </citation>
    <scope>NUCLEOTIDE SEQUENCE [LARGE SCALE GENOMIC DNA]</scope>
    <source>
        <strain evidence="8 9">LKC17W</strain>
    </source>
</reference>
<keyword evidence="4 5" id="KW-0975">Bacterial flagellum</keyword>